<dbReference type="InterPro" id="IPR004115">
    <property type="entry name" value="GAD-like_sf"/>
</dbReference>
<evidence type="ECO:0000256" key="3">
    <source>
        <dbReference type="ARBA" id="ARBA00022741"/>
    </source>
</evidence>
<feature type="binding site" evidence="7">
    <location>
        <position position="495"/>
    </location>
    <ligand>
        <name>L-aspartate</name>
        <dbReference type="ChEBI" id="CHEBI:29991"/>
    </ligand>
</feature>
<comment type="subunit">
    <text evidence="7">Homodimer.</text>
</comment>
<reference evidence="9 10" key="1">
    <citation type="submission" date="2021-05" db="EMBL/GenBank/DDBJ databases">
        <title>Fusibacter ferrireducens sp. nov., an anaerobic, sulfur- and Fe-reducing bacterium isolated from the mangrove sediment.</title>
        <authorList>
            <person name="Qiu D."/>
        </authorList>
    </citation>
    <scope>NUCLEOTIDE SEQUENCE [LARGE SCALE GENOMIC DNA]</scope>
    <source>
        <strain evidence="9 10">DSM 12116</strain>
    </source>
</reference>
<dbReference type="PANTHER" id="PTHR22594">
    <property type="entry name" value="ASPARTYL/LYSYL-TRNA SYNTHETASE"/>
    <property type="match status" value="1"/>
</dbReference>
<name>A0ABS5PRE9_9FIRM</name>
<comment type="subcellular location">
    <subcellularLocation>
        <location evidence="7">Cytoplasm</location>
    </subcellularLocation>
</comment>
<dbReference type="SUPFAM" id="SSF55261">
    <property type="entry name" value="GAD domain-like"/>
    <property type="match status" value="1"/>
</dbReference>
<feature type="binding site" evidence="7">
    <location>
        <position position="180"/>
    </location>
    <ligand>
        <name>L-aspartate</name>
        <dbReference type="ChEBI" id="CHEBI:29991"/>
    </ligand>
</feature>
<feature type="binding site" evidence="7">
    <location>
        <position position="488"/>
    </location>
    <ligand>
        <name>ATP</name>
        <dbReference type="ChEBI" id="CHEBI:30616"/>
    </ligand>
</feature>
<dbReference type="InterPro" id="IPR006195">
    <property type="entry name" value="aa-tRNA-synth_II"/>
</dbReference>
<keyword evidence="3 7" id="KW-0547">Nucleotide-binding</keyword>
<evidence type="ECO:0000313" key="10">
    <source>
        <dbReference type="Proteomes" id="UP000746471"/>
    </source>
</evidence>
<dbReference type="HAMAP" id="MF_00044">
    <property type="entry name" value="Asp_tRNA_synth_type1"/>
    <property type="match status" value="1"/>
</dbReference>
<feature type="binding site" evidence="7">
    <location>
        <position position="226"/>
    </location>
    <ligand>
        <name>L-aspartate</name>
        <dbReference type="ChEBI" id="CHEBI:29991"/>
    </ligand>
</feature>
<dbReference type="CDD" id="cd00777">
    <property type="entry name" value="AspRS_core"/>
    <property type="match status" value="1"/>
</dbReference>
<sequence length="594" mass="66968">MAEALNGTKRSHYCGVLRETHIGETVTVMGWVQKRRNLGSLIFIDLRDREGICQIVFDAEVSAEALEKANALRSEFVIAVTGEVKKRHSVNPQMPTGMIEIFASELKILCESDVPPIHVEDGDEANERLRLKYRYLDLRKPSIQKNFYLRHQITSTARQFLNENGFVDIETPVLGKPTPEGARDYLVPSRVNPNKFYALPQSPQLFKQLLMVSGFDRYYQITKCFRDEDLRADRQPEFTQIDIEMSFVEEDDVMAINEKLLAAIFKEAIGYEIPLPLPKMTYAEAMTRYGSDKPDIRFGFELKCVNEIVKAVDFKVFTSTLENGGDIRGINVKGYGDRISRKEIGKLEDFVKTYGAKGLAWIKTTADGVSSPIAKFFDDAQMQALLKAMDAGNNDLILFVADKPNIVFDSLGALRNELAKRLELVRSDVYAFLWVTDFPLFEYDEEEKRYVAKHHPFTSPKDEDIDKLESAPGECRAKAYDIVLNGYEIGGGSIRIHDSSVQEKMFSALGFSEEAAQDKFGFFINAFKYGAPPHGGIAFGLDRIVMLAAGTDNIRDVIAFPKTQDARCPLTDAPSSTEDKQLDELYIALKPVEK</sequence>
<dbReference type="Proteomes" id="UP000746471">
    <property type="component" value="Unassembled WGS sequence"/>
</dbReference>
<dbReference type="PANTHER" id="PTHR22594:SF5">
    <property type="entry name" value="ASPARTATE--TRNA LIGASE, MITOCHONDRIAL"/>
    <property type="match status" value="1"/>
</dbReference>
<dbReference type="NCBIfam" id="TIGR00459">
    <property type="entry name" value="aspS_bact"/>
    <property type="match status" value="1"/>
</dbReference>
<dbReference type="InterPro" id="IPR004365">
    <property type="entry name" value="NA-bd_OB_tRNA"/>
</dbReference>
<dbReference type="Pfam" id="PF01336">
    <property type="entry name" value="tRNA_anti-codon"/>
    <property type="match status" value="1"/>
</dbReference>
<evidence type="ECO:0000256" key="5">
    <source>
        <dbReference type="ARBA" id="ARBA00022917"/>
    </source>
</evidence>
<dbReference type="CDD" id="cd04317">
    <property type="entry name" value="EcAspRS_like_N"/>
    <property type="match status" value="1"/>
</dbReference>
<dbReference type="Pfam" id="PF00152">
    <property type="entry name" value="tRNA-synt_2"/>
    <property type="match status" value="1"/>
</dbReference>
<dbReference type="EMBL" id="JAHBCL010000024">
    <property type="protein sequence ID" value="MBS7527739.1"/>
    <property type="molecule type" value="Genomic_DNA"/>
</dbReference>
<gene>
    <name evidence="7 9" type="primary">aspS</name>
    <name evidence="9" type="ORF">KHM83_13730</name>
</gene>
<dbReference type="InterPro" id="IPR002312">
    <property type="entry name" value="Asp/Asn-tRNA-synth_IIb"/>
</dbReference>
<dbReference type="GO" id="GO:0004815">
    <property type="term" value="F:aspartate-tRNA ligase activity"/>
    <property type="evidence" value="ECO:0007669"/>
    <property type="project" value="UniProtKB-EC"/>
</dbReference>
<feature type="binding site" evidence="7">
    <location>
        <begin position="540"/>
        <end position="543"/>
    </location>
    <ligand>
        <name>ATP</name>
        <dbReference type="ChEBI" id="CHEBI:30616"/>
    </ligand>
</feature>
<keyword evidence="5 7" id="KW-0648">Protein biosynthesis</keyword>
<dbReference type="RefSeq" id="WP_213237598.1">
    <property type="nucleotide sequence ID" value="NZ_JAHBCL010000024.1"/>
</dbReference>
<protein>
    <recommendedName>
        <fullName evidence="7">Aspartate--tRNA ligase</fullName>
        <ecNumber evidence="7">6.1.1.12</ecNumber>
    </recommendedName>
    <alternativeName>
        <fullName evidence="7">Aspartyl-tRNA synthetase</fullName>
        <shortName evidence="7">AspRS</shortName>
    </alternativeName>
</protein>
<dbReference type="InterPro" id="IPR012340">
    <property type="entry name" value="NA-bd_OB-fold"/>
</dbReference>
<dbReference type="PROSITE" id="PS50862">
    <property type="entry name" value="AA_TRNA_LIGASE_II"/>
    <property type="match status" value="1"/>
</dbReference>
<proteinExistence type="inferred from homology"/>
<comment type="catalytic activity">
    <reaction evidence="7">
        <text>tRNA(Asp) + L-aspartate + ATP = L-aspartyl-tRNA(Asp) + AMP + diphosphate</text>
        <dbReference type="Rhea" id="RHEA:19649"/>
        <dbReference type="Rhea" id="RHEA-COMP:9660"/>
        <dbReference type="Rhea" id="RHEA-COMP:9678"/>
        <dbReference type="ChEBI" id="CHEBI:29991"/>
        <dbReference type="ChEBI" id="CHEBI:30616"/>
        <dbReference type="ChEBI" id="CHEBI:33019"/>
        <dbReference type="ChEBI" id="CHEBI:78442"/>
        <dbReference type="ChEBI" id="CHEBI:78516"/>
        <dbReference type="ChEBI" id="CHEBI:456215"/>
        <dbReference type="EC" id="6.1.1.12"/>
    </reaction>
</comment>
<feature type="binding site" evidence="7">
    <location>
        <position position="235"/>
    </location>
    <ligand>
        <name>ATP</name>
        <dbReference type="ChEBI" id="CHEBI:30616"/>
    </ligand>
</feature>
<evidence type="ECO:0000256" key="6">
    <source>
        <dbReference type="ARBA" id="ARBA00023146"/>
    </source>
</evidence>
<evidence type="ECO:0000313" key="9">
    <source>
        <dbReference type="EMBL" id="MBS7527739.1"/>
    </source>
</evidence>
<dbReference type="EC" id="6.1.1.12" evidence="7"/>
<keyword evidence="7" id="KW-0963">Cytoplasm</keyword>
<dbReference type="InterPro" id="IPR029351">
    <property type="entry name" value="GAD_dom"/>
</dbReference>
<keyword evidence="10" id="KW-1185">Reference proteome</keyword>
<dbReference type="PRINTS" id="PR01042">
    <property type="entry name" value="TRNASYNTHASP"/>
</dbReference>
<dbReference type="SUPFAM" id="SSF50249">
    <property type="entry name" value="Nucleic acid-binding proteins"/>
    <property type="match status" value="1"/>
</dbReference>
<dbReference type="Pfam" id="PF02938">
    <property type="entry name" value="GAD"/>
    <property type="match status" value="1"/>
</dbReference>
<keyword evidence="4 7" id="KW-0067">ATP-binding</keyword>
<evidence type="ECO:0000256" key="4">
    <source>
        <dbReference type="ARBA" id="ARBA00022840"/>
    </source>
</evidence>
<comment type="caution">
    <text evidence="7">Lacks conserved residue(s) required for the propagation of feature annotation.</text>
</comment>
<feature type="binding site" evidence="7">
    <location>
        <begin position="226"/>
        <end position="228"/>
    </location>
    <ligand>
        <name>ATP</name>
        <dbReference type="ChEBI" id="CHEBI:30616"/>
    </ligand>
</feature>
<feature type="domain" description="Aminoacyl-transfer RNA synthetases class-II family profile" evidence="8">
    <location>
        <begin position="147"/>
        <end position="561"/>
    </location>
</feature>
<keyword evidence="6 7" id="KW-0030">Aminoacyl-tRNA synthetase</keyword>
<organism evidence="9 10">
    <name type="scientific">Fusibacter paucivorans</name>
    <dbReference type="NCBI Taxonomy" id="76009"/>
    <lineage>
        <taxon>Bacteria</taxon>
        <taxon>Bacillati</taxon>
        <taxon>Bacillota</taxon>
        <taxon>Clostridia</taxon>
        <taxon>Eubacteriales</taxon>
        <taxon>Eubacteriales Family XII. Incertae Sedis</taxon>
        <taxon>Fusibacter</taxon>
    </lineage>
</organism>
<comment type="caution">
    <text evidence="9">The sequence shown here is derived from an EMBL/GenBank/DDBJ whole genome shotgun (WGS) entry which is preliminary data.</text>
</comment>
<evidence type="ECO:0000259" key="8">
    <source>
        <dbReference type="PROSITE" id="PS50862"/>
    </source>
</evidence>
<dbReference type="InterPro" id="IPR004364">
    <property type="entry name" value="Aa-tRNA-synt_II"/>
</dbReference>
<keyword evidence="2 7" id="KW-0436">Ligase</keyword>
<dbReference type="Gene3D" id="3.30.930.10">
    <property type="entry name" value="Bira Bifunctional Protein, Domain 2"/>
    <property type="match status" value="1"/>
</dbReference>
<dbReference type="InterPro" id="IPR004524">
    <property type="entry name" value="Asp-tRNA-ligase_1"/>
</dbReference>
<comment type="function">
    <text evidence="7">Catalyzes the attachment of L-aspartate to tRNA(Asp) in a two-step reaction: L-aspartate is first activated by ATP to form Asp-AMP and then transferred to the acceptor end of tRNA(Asp).</text>
</comment>
<dbReference type="SUPFAM" id="SSF55681">
    <property type="entry name" value="Class II aaRS and biotin synthetases"/>
    <property type="match status" value="1"/>
</dbReference>
<evidence type="ECO:0000256" key="7">
    <source>
        <dbReference type="HAMAP-Rule" id="MF_00044"/>
    </source>
</evidence>
<dbReference type="InterPro" id="IPR047090">
    <property type="entry name" value="AspRS_core"/>
</dbReference>
<accession>A0ABS5PRE9</accession>
<evidence type="ECO:0000256" key="1">
    <source>
        <dbReference type="ARBA" id="ARBA00006303"/>
    </source>
</evidence>
<dbReference type="InterPro" id="IPR045864">
    <property type="entry name" value="aa-tRNA-synth_II/BPL/LPL"/>
</dbReference>
<comment type="similarity">
    <text evidence="1 7">Belongs to the class-II aminoacyl-tRNA synthetase family. Type 1 subfamily.</text>
</comment>
<dbReference type="NCBIfam" id="NF001750">
    <property type="entry name" value="PRK00476.1"/>
    <property type="match status" value="1"/>
</dbReference>
<evidence type="ECO:0000256" key="2">
    <source>
        <dbReference type="ARBA" id="ARBA00022598"/>
    </source>
</evidence>
<feature type="binding site" evidence="7">
    <location>
        <position position="454"/>
    </location>
    <ligand>
        <name>L-aspartate</name>
        <dbReference type="ChEBI" id="CHEBI:29991"/>
    </ligand>
</feature>
<dbReference type="Gene3D" id="3.30.1360.30">
    <property type="entry name" value="GAD-like domain"/>
    <property type="match status" value="1"/>
</dbReference>
<dbReference type="InterPro" id="IPR047089">
    <property type="entry name" value="Asp-tRNA-ligase_1_N"/>
</dbReference>
<feature type="region of interest" description="Aspartate" evidence="7">
    <location>
        <begin position="204"/>
        <end position="207"/>
    </location>
</feature>
<dbReference type="Gene3D" id="2.40.50.140">
    <property type="entry name" value="Nucleic acid-binding proteins"/>
    <property type="match status" value="1"/>
</dbReference>